<organism evidence="1 2">
    <name type="scientific">Parasponia andersonii</name>
    <name type="common">Sponia andersonii</name>
    <dbReference type="NCBI Taxonomy" id="3476"/>
    <lineage>
        <taxon>Eukaryota</taxon>
        <taxon>Viridiplantae</taxon>
        <taxon>Streptophyta</taxon>
        <taxon>Embryophyta</taxon>
        <taxon>Tracheophyta</taxon>
        <taxon>Spermatophyta</taxon>
        <taxon>Magnoliopsida</taxon>
        <taxon>eudicotyledons</taxon>
        <taxon>Gunneridae</taxon>
        <taxon>Pentapetalae</taxon>
        <taxon>rosids</taxon>
        <taxon>fabids</taxon>
        <taxon>Rosales</taxon>
        <taxon>Cannabaceae</taxon>
        <taxon>Parasponia</taxon>
    </lineage>
</organism>
<gene>
    <name evidence="1" type="ORF">PanWU01x14_259320</name>
</gene>
<dbReference type="Proteomes" id="UP000237105">
    <property type="component" value="Unassembled WGS sequence"/>
</dbReference>
<accession>A0A2P5B9A9</accession>
<evidence type="ECO:0000313" key="2">
    <source>
        <dbReference type="Proteomes" id="UP000237105"/>
    </source>
</evidence>
<comment type="caution">
    <text evidence="1">The sequence shown here is derived from an EMBL/GenBank/DDBJ whole genome shotgun (WGS) entry which is preliminary data.</text>
</comment>
<evidence type="ECO:0000313" key="1">
    <source>
        <dbReference type="EMBL" id="PON45372.1"/>
    </source>
</evidence>
<dbReference type="AlphaFoldDB" id="A0A2P5B9A9"/>
<dbReference type="EMBL" id="JXTB01000332">
    <property type="protein sequence ID" value="PON45372.1"/>
    <property type="molecule type" value="Genomic_DNA"/>
</dbReference>
<name>A0A2P5B9A9_PARAD</name>
<protein>
    <submittedName>
        <fullName evidence="1">Uncharacterized protein</fullName>
    </submittedName>
</protein>
<reference evidence="2" key="1">
    <citation type="submission" date="2016-06" db="EMBL/GenBank/DDBJ databases">
        <title>Parallel loss of symbiosis genes in relatives of nitrogen-fixing non-legume Parasponia.</title>
        <authorList>
            <person name="Van Velzen R."/>
            <person name="Holmer R."/>
            <person name="Bu F."/>
            <person name="Rutten L."/>
            <person name="Van Zeijl A."/>
            <person name="Liu W."/>
            <person name="Santuari L."/>
            <person name="Cao Q."/>
            <person name="Sharma T."/>
            <person name="Shen D."/>
            <person name="Roswanjaya Y."/>
            <person name="Wardhani T."/>
            <person name="Kalhor M.S."/>
            <person name="Jansen J."/>
            <person name="Van den Hoogen J."/>
            <person name="Gungor B."/>
            <person name="Hartog M."/>
            <person name="Hontelez J."/>
            <person name="Verver J."/>
            <person name="Yang W.-C."/>
            <person name="Schijlen E."/>
            <person name="Repin R."/>
            <person name="Schilthuizen M."/>
            <person name="Schranz E."/>
            <person name="Heidstra R."/>
            <person name="Miyata K."/>
            <person name="Fedorova E."/>
            <person name="Kohlen W."/>
            <person name="Bisseling T."/>
            <person name="Smit S."/>
            <person name="Geurts R."/>
        </authorList>
    </citation>
    <scope>NUCLEOTIDE SEQUENCE [LARGE SCALE GENOMIC DNA]</scope>
    <source>
        <strain evidence="2">cv. WU1-14</strain>
    </source>
</reference>
<sequence>MDEGRSGGLVLLWMDDLDINMRSFSWDSILIVVSVTTIGSSVFFRNLWVTLPDANVVTLGVLLKKINMTRKKLEQLYVGVQSKNIISLIRHYNSELESLTLLEEHYWR</sequence>
<keyword evidence="2" id="KW-1185">Reference proteome</keyword>
<proteinExistence type="predicted"/>